<organism evidence="4 5">
    <name type="scientific">Gaiella occulta</name>
    <dbReference type="NCBI Taxonomy" id="1002870"/>
    <lineage>
        <taxon>Bacteria</taxon>
        <taxon>Bacillati</taxon>
        <taxon>Actinomycetota</taxon>
        <taxon>Thermoleophilia</taxon>
        <taxon>Gaiellales</taxon>
        <taxon>Gaiellaceae</taxon>
        <taxon>Gaiella</taxon>
    </lineage>
</organism>
<sequence>MASGGRVALVTGGGTGIGAATARRLAAEGYAVAVSGRRPAPLREVAAEIGGLAVIADTAVQAGAERAVAETVAALGGLDALVLNAGVGGVGSLLDVDPATFEDVLRVNVTGAMLTARAAIPHLLERRGAVVSVASVAGLQATPSSLAYCSSKAALVMLTKCIALDHGPAGVRANCVCPGWTRTPMADGEMDELASGLGTDRESAYAAATRHVPLRRPCAPGEVAEAVAWLLSPGASYVNGAVLTVDGGGTVVDVAAVAFAEVPA</sequence>
<name>A0A7M2Z011_9ACTN</name>
<dbReference type="PROSITE" id="PS00061">
    <property type="entry name" value="ADH_SHORT"/>
    <property type="match status" value="1"/>
</dbReference>
<evidence type="ECO:0000259" key="3">
    <source>
        <dbReference type="SMART" id="SM00822"/>
    </source>
</evidence>
<dbReference type="FunFam" id="3.40.50.720:FF:000084">
    <property type="entry name" value="Short-chain dehydrogenase reductase"/>
    <property type="match status" value="1"/>
</dbReference>
<evidence type="ECO:0000313" key="4">
    <source>
        <dbReference type="EMBL" id="RDI75726.1"/>
    </source>
</evidence>
<dbReference type="RefSeq" id="WP_114794621.1">
    <property type="nucleotide sequence ID" value="NZ_QQZY01000001.1"/>
</dbReference>
<dbReference type="PANTHER" id="PTHR43975">
    <property type="entry name" value="ZGC:101858"/>
    <property type="match status" value="1"/>
</dbReference>
<dbReference type="CDD" id="cd05233">
    <property type="entry name" value="SDR_c"/>
    <property type="match status" value="1"/>
</dbReference>
<dbReference type="GO" id="GO:0016491">
    <property type="term" value="F:oxidoreductase activity"/>
    <property type="evidence" value="ECO:0007669"/>
    <property type="project" value="UniProtKB-KW"/>
</dbReference>
<dbReference type="InterPro" id="IPR020904">
    <property type="entry name" value="Sc_DH/Rdtase_CS"/>
</dbReference>
<dbReference type="InterPro" id="IPR036291">
    <property type="entry name" value="NAD(P)-bd_dom_sf"/>
</dbReference>
<dbReference type="OrthoDB" id="7064009at2"/>
<proteinExistence type="inferred from homology"/>
<dbReference type="Pfam" id="PF13561">
    <property type="entry name" value="adh_short_C2"/>
    <property type="match status" value="1"/>
</dbReference>
<keyword evidence="5" id="KW-1185">Reference proteome</keyword>
<reference evidence="4 5" key="1">
    <citation type="submission" date="2018-07" db="EMBL/GenBank/DDBJ databases">
        <title>High-quality-draft genome sequence of Gaiella occulta.</title>
        <authorList>
            <person name="Severino R."/>
            <person name="Froufe H.J.C."/>
            <person name="Rainey F.A."/>
            <person name="Barroso C."/>
            <person name="Albuquerque L."/>
            <person name="Lobo-Da-Cunha A."/>
            <person name="Da Costa M.S."/>
            <person name="Egas C."/>
        </authorList>
    </citation>
    <scope>NUCLEOTIDE SEQUENCE [LARGE SCALE GENOMIC DNA]</scope>
    <source>
        <strain evidence="4 5">F2-233</strain>
    </source>
</reference>
<dbReference type="AlphaFoldDB" id="A0A7M2Z011"/>
<reference evidence="5" key="2">
    <citation type="journal article" date="2019" name="MicrobiologyOpen">
        <title>High-quality draft genome sequence of Gaiella occulta isolated from a 150 meter deep mineral water borehole and comparison with the genome sequences of other deep-branching lineages of the phylum Actinobacteria.</title>
        <authorList>
            <person name="Severino R."/>
            <person name="Froufe H.J.C."/>
            <person name="Barroso C."/>
            <person name="Albuquerque L."/>
            <person name="Lobo-da-Cunha A."/>
            <person name="da Costa M.S."/>
            <person name="Egas C."/>
        </authorList>
    </citation>
    <scope>NUCLEOTIDE SEQUENCE [LARGE SCALE GENOMIC DNA]</scope>
    <source>
        <strain evidence="5">F2-233</strain>
    </source>
</reference>
<dbReference type="InterPro" id="IPR002347">
    <property type="entry name" value="SDR_fam"/>
</dbReference>
<evidence type="ECO:0000256" key="1">
    <source>
        <dbReference type="ARBA" id="ARBA00006484"/>
    </source>
</evidence>
<dbReference type="SUPFAM" id="SSF51735">
    <property type="entry name" value="NAD(P)-binding Rossmann-fold domains"/>
    <property type="match status" value="1"/>
</dbReference>
<dbReference type="EMBL" id="QQZY01000001">
    <property type="protein sequence ID" value="RDI75726.1"/>
    <property type="molecule type" value="Genomic_DNA"/>
</dbReference>
<dbReference type="PANTHER" id="PTHR43975:SF2">
    <property type="entry name" value="EG:BACR7A4.14 PROTEIN-RELATED"/>
    <property type="match status" value="1"/>
</dbReference>
<dbReference type="Gene3D" id="3.40.50.720">
    <property type="entry name" value="NAD(P)-binding Rossmann-like Domain"/>
    <property type="match status" value="1"/>
</dbReference>
<keyword evidence="2" id="KW-0560">Oxidoreductase</keyword>
<dbReference type="InterPro" id="IPR057326">
    <property type="entry name" value="KR_dom"/>
</dbReference>
<feature type="domain" description="Ketoreductase" evidence="3">
    <location>
        <begin position="6"/>
        <end position="183"/>
    </location>
</feature>
<dbReference type="PRINTS" id="PR00081">
    <property type="entry name" value="GDHRDH"/>
</dbReference>
<comment type="caution">
    <text evidence="4">The sequence shown here is derived from an EMBL/GenBank/DDBJ whole genome shotgun (WGS) entry which is preliminary data.</text>
</comment>
<protein>
    <submittedName>
        <fullName evidence="4">Dehydrogenases with different specificities (Related to short-chain alcohol dehydrogenases)</fullName>
    </submittedName>
</protein>
<accession>A0A7M2Z011</accession>
<dbReference type="Proteomes" id="UP000254134">
    <property type="component" value="Unassembled WGS sequence"/>
</dbReference>
<dbReference type="PRINTS" id="PR00080">
    <property type="entry name" value="SDRFAMILY"/>
</dbReference>
<gene>
    <name evidence="4" type="ORF">Gocc_0145</name>
</gene>
<comment type="similarity">
    <text evidence="1">Belongs to the short-chain dehydrogenases/reductases (SDR) family.</text>
</comment>
<evidence type="ECO:0000313" key="5">
    <source>
        <dbReference type="Proteomes" id="UP000254134"/>
    </source>
</evidence>
<evidence type="ECO:0000256" key="2">
    <source>
        <dbReference type="ARBA" id="ARBA00023002"/>
    </source>
</evidence>
<dbReference type="SMART" id="SM00822">
    <property type="entry name" value="PKS_KR"/>
    <property type="match status" value="1"/>
</dbReference>